<sequence length="193" mass="21751">MPTEDIEDRREYYRIEDVIALEILPPDETTPNAPASKDGSEKLFDLLAELNQMEFEAQHLLRQIGERNRTLASYLKVQNKRIDLLGQALAQTFLKDLGATREVVLSEGGVSFVHDQSLDEGSTWRLKMMLMPQGLGMLLWARIASCQPLPDGGFSIGTSFEALTDAQRQLLARHILQKQATQRRLARESLQGT</sequence>
<comment type="caution">
    <text evidence="2">The sequence shown here is derived from an EMBL/GenBank/DDBJ whole genome shotgun (WGS) entry which is preliminary data.</text>
</comment>
<evidence type="ECO:0000313" key="2">
    <source>
        <dbReference type="EMBL" id="MCJ0974326.1"/>
    </source>
</evidence>
<dbReference type="Proteomes" id="UP001139682">
    <property type="component" value="Unassembled WGS sequence"/>
</dbReference>
<name>A0A9X1W3G7_9GAMM</name>
<dbReference type="RefSeq" id="WP_243606405.1">
    <property type="nucleotide sequence ID" value="NZ_JALGRD010000007.1"/>
</dbReference>
<dbReference type="EMBL" id="JALGRD010000007">
    <property type="protein sequence ID" value="MCJ0974326.1"/>
    <property type="molecule type" value="Genomic_DNA"/>
</dbReference>
<proteinExistence type="predicted"/>
<reference evidence="2" key="1">
    <citation type="submission" date="2022-03" db="EMBL/GenBank/DDBJ databases">
        <title>Pseudomonas marianensis sp. nov., a marine bacterium isolated from deep-sea sediments of the Mariana Trench.</title>
        <authorList>
            <person name="Wei Y."/>
        </authorList>
    </citation>
    <scope>NUCLEOTIDE SEQUENCE</scope>
    <source>
        <strain evidence="2">PS1</strain>
    </source>
</reference>
<dbReference type="GO" id="GO:0035438">
    <property type="term" value="F:cyclic-di-GMP binding"/>
    <property type="evidence" value="ECO:0007669"/>
    <property type="project" value="InterPro"/>
</dbReference>
<keyword evidence="3" id="KW-1185">Reference proteome</keyword>
<dbReference type="Pfam" id="PF07238">
    <property type="entry name" value="PilZ"/>
    <property type="match status" value="1"/>
</dbReference>
<evidence type="ECO:0000313" key="3">
    <source>
        <dbReference type="Proteomes" id="UP001139682"/>
    </source>
</evidence>
<accession>A0A9X1W3G7</accession>
<dbReference type="InterPro" id="IPR009875">
    <property type="entry name" value="PilZ_domain"/>
</dbReference>
<dbReference type="AlphaFoldDB" id="A0A9X1W3G7"/>
<evidence type="ECO:0000259" key="1">
    <source>
        <dbReference type="Pfam" id="PF07238"/>
    </source>
</evidence>
<gene>
    <name evidence="2" type="ORF">MST27_13180</name>
</gene>
<feature type="domain" description="PilZ" evidence="1">
    <location>
        <begin position="103"/>
        <end position="176"/>
    </location>
</feature>
<protein>
    <submittedName>
        <fullName evidence="2">PilZ domain-containing protein</fullName>
    </submittedName>
</protein>
<organism evidence="2 3">
    <name type="scientific">Stutzerimonas marianensis</name>
    <dbReference type="NCBI Taxonomy" id="2929513"/>
    <lineage>
        <taxon>Bacteria</taxon>
        <taxon>Pseudomonadati</taxon>
        <taxon>Pseudomonadota</taxon>
        <taxon>Gammaproteobacteria</taxon>
        <taxon>Pseudomonadales</taxon>
        <taxon>Pseudomonadaceae</taxon>
        <taxon>Stutzerimonas</taxon>
    </lineage>
</organism>